<dbReference type="GO" id="GO:0015074">
    <property type="term" value="P:DNA integration"/>
    <property type="evidence" value="ECO:0007669"/>
    <property type="project" value="InterPro"/>
</dbReference>
<dbReference type="InterPro" id="IPR011010">
    <property type="entry name" value="DNA_brk_join_enz"/>
</dbReference>
<comment type="caution">
    <text evidence="2">The sequence shown here is derived from an EMBL/GenBank/DDBJ whole genome shotgun (WGS) entry which is preliminary data.</text>
</comment>
<dbReference type="Gene3D" id="1.10.443.10">
    <property type="entry name" value="Intergrase catalytic core"/>
    <property type="match status" value="1"/>
</dbReference>
<dbReference type="GO" id="GO:0006310">
    <property type="term" value="P:DNA recombination"/>
    <property type="evidence" value="ECO:0007669"/>
    <property type="project" value="UniProtKB-KW"/>
</dbReference>
<sequence>MYQPTRMPAQSLTPSPLRPLVLAKDRLLHWKATNSRPSRSLEDNNELKELMVLAWDDEEDWAPASHDLLSDFVKSLAGVYSGSTVNNYLAGVRAWHQEMDVLAPPSAKRPKREPYTIDYILAIRAFLNLSSPLHAAFYACLTTAFYATARLGEVTIPNLNAFNPTKHVKLSNMRTEKDRNGLITTVTGEGEDIYWLPQEGPTDPQAALDNHFHVNAPPPHHHLFAYKHKGKHRPLTKGEFKKIVGSTSRAAGLIPRPGHAIRSGSTLEYLLRGVPFEAMKAKGRWASDAFSLYLTKHAQILAPYMQQNPGLHNDFLQLTIPPRRR</sequence>
<dbReference type="Proteomes" id="UP000807342">
    <property type="component" value="Unassembled WGS sequence"/>
</dbReference>
<organism evidence="2 3">
    <name type="scientific">Macrolepiota fuliginosa MF-IS2</name>
    <dbReference type="NCBI Taxonomy" id="1400762"/>
    <lineage>
        <taxon>Eukaryota</taxon>
        <taxon>Fungi</taxon>
        <taxon>Dikarya</taxon>
        <taxon>Basidiomycota</taxon>
        <taxon>Agaricomycotina</taxon>
        <taxon>Agaricomycetes</taxon>
        <taxon>Agaricomycetidae</taxon>
        <taxon>Agaricales</taxon>
        <taxon>Agaricineae</taxon>
        <taxon>Agaricaceae</taxon>
        <taxon>Macrolepiota</taxon>
    </lineage>
</organism>
<proteinExistence type="predicted"/>
<keyword evidence="3" id="KW-1185">Reference proteome</keyword>
<reference evidence="2" key="1">
    <citation type="submission" date="2020-11" db="EMBL/GenBank/DDBJ databases">
        <authorList>
            <consortium name="DOE Joint Genome Institute"/>
            <person name="Ahrendt S."/>
            <person name="Riley R."/>
            <person name="Andreopoulos W."/>
            <person name="Labutti K."/>
            <person name="Pangilinan J."/>
            <person name="Ruiz-Duenas F.J."/>
            <person name="Barrasa J.M."/>
            <person name="Sanchez-Garcia M."/>
            <person name="Camarero S."/>
            <person name="Miyauchi S."/>
            <person name="Serrano A."/>
            <person name="Linde D."/>
            <person name="Babiker R."/>
            <person name="Drula E."/>
            <person name="Ayuso-Fernandez I."/>
            <person name="Pacheco R."/>
            <person name="Padilla G."/>
            <person name="Ferreira P."/>
            <person name="Barriuso J."/>
            <person name="Kellner H."/>
            <person name="Castanera R."/>
            <person name="Alfaro M."/>
            <person name="Ramirez L."/>
            <person name="Pisabarro A.G."/>
            <person name="Kuo A."/>
            <person name="Tritt A."/>
            <person name="Lipzen A."/>
            <person name="He G."/>
            <person name="Yan M."/>
            <person name="Ng V."/>
            <person name="Cullen D."/>
            <person name="Martin F."/>
            <person name="Rosso M.-N."/>
            <person name="Henrissat B."/>
            <person name="Hibbett D."/>
            <person name="Martinez A.T."/>
            <person name="Grigoriev I.V."/>
        </authorList>
    </citation>
    <scope>NUCLEOTIDE SEQUENCE</scope>
    <source>
        <strain evidence="2">MF-IS2</strain>
    </source>
</reference>
<dbReference type="SUPFAM" id="SSF56349">
    <property type="entry name" value="DNA breaking-rejoining enzymes"/>
    <property type="match status" value="1"/>
</dbReference>
<dbReference type="GO" id="GO:0003677">
    <property type="term" value="F:DNA binding"/>
    <property type="evidence" value="ECO:0007669"/>
    <property type="project" value="InterPro"/>
</dbReference>
<dbReference type="PANTHER" id="PTHR34605">
    <property type="entry name" value="PHAGE_INTEGRASE DOMAIN-CONTAINING PROTEIN"/>
    <property type="match status" value="1"/>
</dbReference>
<accession>A0A9P5WWD3</accession>
<gene>
    <name evidence="2" type="ORF">P691DRAFT_794044</name>
</gene>
<dbReference type="EMBL" id="MU152800">
    <property type="protein sequence ID" value="KAF9440164.1"/>
    <property type="molecule type" value="Genomic_DNA"/>
</dbReference>
<evidence type="ECO:0000313" key="3">
    <source>
        <dbReference type="Proteomes" id="UP000807342"/>
    </source>
</evidence>
<dbReference type="AlphaFoldDB" id="A0A9P5WWD3"/>
<protein>
    <recommendedName>
        <fullName evidence="4">Tyr recombinase domain-containing protein</fullName>
    </recommendedName>
</protein>
<dbReference type="InterPro" id="IPR013762">
    <property type="entry name" value="Integrase-like_cat_sf"/>
</dbReference>
<evidence type="ECO:0000256" key="1">
    <source>
        <dbReference type="ARBA" id="ARBA00023172"/>
    </source>
</evidence>
<evidence type="ECO:0008006" key="4">
    <source>
        <dbReference type="Google" id="ProtNLM"/>
    </source>
</evidence>
<name>A0A9P5WWD3_9AGAR</name>
<dbReference type="InterPro" id="IPR052925">
    <property type="entry name" value="Phage_Integrase-like_Recomb"/>
</dbReference>
<keyword evidence="1" id="KW-0233">DNA recombination</keyword>
<dbReference type="PANTHER" id="PTHR34605:SF4">
    <property type="entry name" value="DNA ADENINE METHYLTRANSFERASE"/>
    <property type="match status" value="1"/>
</dbReference>
<evidence type="ECO:0000313" key="2">
    <source>
        <dbReference type="EMBL" id="KAF9440164.1"/>
    </source>
</evidence>
<dbReference type="OrthoDB" id="2678913at2759"/>